<keyword evidence="1" id="KW-1015">Disulfide bond</keyword>
<dbReference type="InParanoid" id="A0A2I4D2Q5"/>
<reference evidence="5" key="1">
    <citation type="submission" date="2025-08" db="UniProtKB">
        <authorList>
            <consortium name="RefSeq"/>
        </authorList>
    </citation>
    <scope>IDENTIFICATION</scope>
    <source>
        <strain evidence="5">Quisiro</strain>
        <tissue evidence="5">Liver</tissue>
    </source>
</reference>
<feature type="domain" description="C-type lectin" evidence="3">
    <location>
        <begin position="155"/>
        <end position="259"/>
    </location>
</feature>
<dbReference type="Proteomes" id="UP000192220">
    <property type="component" value="Unplaced"/>
</dbReference>
<feature type="signal peptide" evidence="2">
    <location>
        <begin position="1"/>
        <end position="19"/>
    </location>
</feature>
<dbReference type="PANTHER" id="PTHR45784:SF3">
    <property type="entry name" value="C-TYPE LECTIN DOMAIN FAMILY 4 MEMBER K-LIKE-RELATED"/>
    <property type="match status" value="1"/>
</dbReference>
<dbReference type="PROSITE" id="PS00615">
    <property type="entry name" value="C_TYPE_LECTIN_1"/>
    <property type="match status" value="1"/>
</dbReference>
<dbReference type="Gene3D" id="3.10.100.10">
    <property type="entry name" value="Mannose-Binding Protein A, subunit A"/>
    <property type="match status" value="4"/>
</dbReference>
<sequence>MKKWLQFIAAASVLCGVSSLPQGGLYFINQLKTWTEAQSFCRQNYMDLVTLDRAEDMTVLKDMVDLNTTVLNETNHRAWIGLYDSVTSWRWLFSNTSFYISSGTGFRNWSPGEPNNRYHAEPCVVMFDNGLWADTRCGSFFQPICSTVSGDQVTFVFIDTIMTWPAAQSYCREHHTDLASVRNETENQMIKQLVPQGQKAWLGLYRDSWMWVDGRKLLFSSWAAGEPDNVQVNCVAACLEDNGGWENWSCSSKMPFFCYKAPFSKRLMKLKLLSPKVLDLNDPDTLEELLMEFRQKLMDGGRTEDVQLSWRTQSDGKIFHKDDFLCGVSSLPQGGLYFINQLKTWTEARSFCRQNYMDLVSLDRNEDMTVLKDMVDLDSMVSNISLTHRAWIGLYDDVNGWKWSLSDGNFYKTGETAFRNWSSGEPNNFRLSEFCVGMFSTGQWNDMDCRLSLTAVCSNVSGQDVSFFFINQTMSWSEAQSYCREHHTDLASVRNTEENERIRQLVPTKRFTWIGLHRDSWKWVDGRKLLLNNWRAGEPNSAQENCAIASLDDGGWEDCPCDWRMPFFCYAPVSKKVVKLKVRMSSQDLNDPGVLADLLKQFKQKLMDNRDDRDIRLSWRTKNDGKIFHKDR</sequence>
<dbReference type="SUPFAM" id="SSF56436">
    <property type="entry name" value="C-type lectin-like"/>
    <property type="match status" value="4"/>
</dbReference>
<dbReference type="Pfam" id="PF00059">
    <property type="entry name" value="Lectin_C"/>
    <property type="match status" value="4"/>
</dbReference>
<dbReference type="AlphaFoldDB" id="A0A2I4D2Q5"/>
<dbReference type="SMART" id="SM00034">
    <property type="entry name" value="CLECT"/>
    <property type="match status" value="4"/>
</dbReference>
<dbReference type="InterPro" id="IPR018378">
    <property type="entry name" value="C-type_lectin_CS"/>
</dbReference>
<feature type="domain" description="C-type lectin" evidence="3">
    <location>
        <begin position="332"/>
        <end position="458"/>
    </location>
</feature>
<feature type="unsure residue" description="D or N" evidence="5">
    <location>
        <position position="228"/>
    </location>
</feature>
<keyword evidence="2" id="KW-0732">Signal</keyword>
<accession>A0A2I4D2Q5</accession>
<keyword evidence="4" id="KW-1185">Reference proteome</keyword>
<evidence type="ECO:0000256" key="1">
    <source>
        <dbReference type="ARBA" id="ARBA00023157"/>
    </source>
</evidence>
<dbReference type="RefSeq" id="XP_013886508.1">
    <property type="nucleotide sequence ID" value="XM_014031054.1"/>
</dbReference>
<gene>
    <name evidence="5" type="primary">LOC106534428</name>
</gene>
<evidence type="ECO:0000313" key="5">
    <source>
        <dbReference type="RefSeq" id="XP_013886508.1"/>
    </source>
</evidence>
<dbReference type="PANTHER" id="PTHR45784">
    <property type="entry name" value="C-TYPE LECTIN DOMAIN FAMILY 20 MEMBER A-RELATED"/>
    <property type="match status" value="1"/>
</dbReference>
<evidence type="ECO:0000256" key="2">
    <source>
        <dbReference type="SAM" id="SignalP"/>
    </source>
</evidence>
<evidence type="ECO:0000259" key="3">
    <source>
        <dbReference type="PROSITE" id="PS50041"/>
    </source>
</evidence>
<dbReference type="PROSITE" id="PS50041">
    <property type="entry name" value="C_TYPE_LECTIN_2"/>
    <property type="match status" value="4"/>
</dbReference>
<keyword evidence="5" id="KW-0675">Receptor</keyword>
<dbReference type="InterPro" id="IPR001304">
    <property type="entry name" value="C-type_lectin-like"/>
</dbReference>
<dbReference type="OrthoDB" id="6369810at2759"/>
<protein>
    <submittedName>
        <fullName evidence="5">Macrophage mannose receptor 1</fullName>
    </submittedName>
</protein>
<feature type="chain" id="PRO_5014161813" evidence="2">
    <location>
        <begin position="20"/>
        <end position="632"/>
    </location>
</feature>
<organism evidence="4 5">
    <name type="scientific">Austrofundulus limnaeus</name>
    <name type="common">Annual killifish</name>
    <dbReference type="NCBI Taxonomy" id="52670"/>
    <lineage>
        <taxon>Eukaryota</taxon>
        <taxon>Metazoa</taxon>
        <taxon>Chordata</taxon>
        <taxon>Craniata</taxon>
        <taxon>Vertebrata</taxon>
        <taxon>Euteleostomi</taxon>
        <taxon>Actinopterygii</taxon>
        <taxon>Neopterygii</taxon>
        <taxon>Teleostei</taxon>
        <taxon>Neoteleostei</taxon>
        <taxon>Acanthomorphata</taxon>
        <taxon>Ovalentaria</taxon>
        <taxon>Atherinomorphae</taxon>
        <taxon>Cyprinodontiformes</taxon>
        <taxon>Rivulidae</taxon>
        <taxon>Austrofundulus</taxon>
    </lineage>
</organism>
<feature type="domain" description="C-type lectin" evidence="3">
    <location>
        <begin position="21"/>
        <end position="146"/>
    </location>
</feature>
<evidence type="ECO:0000313" key="4">
    <source>
        <dbReference type="Proteomes" id="UP000192220"/>
    </source>
</evidence>
<feature type="domain" description="C-type lectin" evidence="3">
    <location>
        <begin position="462"/>
        <end position="570"/>
    </location>
</feature>
<name>A0A2I4D2Q5_AUSLI</name>
<dbReference type="KEGG" id="alim:106534428"/>
<dbReference type="InterPro" id="IPR016187">
    <property type="entry name" value="CTDL_fold"/>
</dbReference>
<proteinExistence type="predicted"/>
<dbReference type="InterPro" id="IPR016186">
    <property type="entry name" value="C-type_lectin-like/link_sf"/>
</dbReference>